<dbReference type="Proteomes" id="UP000608923">
    <property type="component" value="Unassembled WGS sequence"/>
</dbReference>
<organism evidence="1 2">
    <name type="scientific">Alcaligenes pakistanensis</name>
    <dbReference type="NCBI Taxonomy" id="1482717"/>
    <lineage>
        <taxon>Bacteria</taxon>
        <taxon>Pseudomonadati</taxon>
        <taxon>Pseudomonadota</taxon>
        <taxon>Betaproteobacteria</taxon>
        <taxon>Burkholderiales</taxon>
        <taxon>Alcaligenaceae</taxon>
        <taxon>Alcaligenes</taxon>
    </lineage>
</organism>
<keyword evidence="2" id="KW-1185">Reference proteome</keyword>
<dbReference type="GO" id="GO:0005886">
    <property type="term" value="C:plasma membrane"/>
    <property type="evidence" value="ECO:0007669"/>
    <property type="project" value="TreeGrafter"/>
</dbReference>
<accession>A0A8H9INJ7</accession>
<dbReference type="EMBL" id="BMZN01000004">
    <property type="protein sequence ID" value="GHC54924.1"/>
    <property type="molecule type" value="Genomic_DNA"/>
</dbReference>
<comment type="caution">
    <text evidence="1">The sequence shown here is derived from an EMBL/GenBank/DDBJ whole genome shotgun (WGS) entry which is preliminary data.</text>
</comment>
<protein>
    <submittedName>
        <fullName evidence="1">Membrane protein</fullName>
    </submittedName>
</protein>
<name>A0A8H9INJ7_9BURK</name>
<proteinExistence type="predicted"/>
<sequence length="440" mass="49461">MEMPTSPSRPDSPERRLRRMKRSALALLALTICLFLLSHAMMRQGETAPIAAFWPWLRAFSEAATVGALADWFAVVALFRHPLGLPFPHTAIIPNKKNSLGESLGVFVRDHFLDSAMLLEKLRSLDPAARLGQWLSQPEQSERVSRALQTAMAEALRLLDERSVKQALTDGVRAYLMRVDMAGSTSQILGLLTRNARHQRLLDEVLQQLGGYLSNEAVKQRVADVLVRYAQREWPKLLAMVGVMTSVDELSGKMADRLARALVDEVQTILSEPEHPLRKDYEQWVQDYIQRLGQDPDLMEQVEVIKQRFLHHKEVGEYIDGVWTDVMRVVRSDLTKEESAVAAHLRQVAQDLGTRLNNDATLRATLNEHMLSAAAGLAEQLREGAKEHISRTVRQWDDRQLVRELELTVGTDLQYIRFNGTVVGGLVGVGLHAILLLGLV</sequence>
<evidence type="ECO:0000313" key="2">
    <source>
        <dbReference type="Proteomes" id="UP000608923"/>
    </source>
</evidence>
<dbReference type="Pfam" id="PF04286">
    <property type="entry name" value="DUF445"/>
    <property type="match status" value="1"/>
</dbReference>
<dbReference type="PANTHER" id="PTHR38442:SF1">
    <property type="entry name" value="INNER MEMBRANE PROTEIN"/>
    <property type="match status" value="1"/>
</dbReference>
<gene>
    <name evidence="1" type="ORF">GCM10010096_29590</name>
</gene>
<dbReference type="InterPro" id="IPR007383">
    <property type="entry name" value="DUF445"/>
</dbReference>
<dbReference type="PANTHER" id="PTHR38442">
    <property type="entry name" value="INNER MEMBRANE PROTEIN-RELATED"/>
    <property type="match status" value="1"/>
</dbReference>
<dbReference type="AlphaFoldDB" id="A0A8H9INJ7"/>
<evidence type="ECO:0000313" key="1">
    <source>
        <dbReference type="EMBL" id="GHC54924.1"/>
    </source>
</evidence>
<reference evidence="2" key="1">
    <citation type="journal article" date="2019" name="Int. J. Syst. Evol. Microbiol.">
        <title>The Global Catalogue of Microorganisms (GCM) 10K type strain sequencing project: providing services to taxonomists for standard genome sequencing and annotation.</title>
        <authorList>
            <consortium name="The Broad Institute Genomics Platform"/>
            <consortium name="The Broad Institute Genome Sequencing Center for Infectious Disease"/>
            <person name="Wu L."/>
            <person name="Ma J."/>
        </authorList>
    </citation>
    <scope>NUCLEOTIDE SEQUENCE [LARGE SCALE GENOMIC DNA]</scope>
    <source>
        <strain evidence="2">KCTC 42083</strain>
    </source>
</reference>